<dbReference type="InterPro" id="IPR014327">
    <property type="entry name" value="RNA_pol_sigma70_bacteroid"/>
</dbReference>
<comment type="similarity">
    <text evidence="1">Belongs to the sigma-70 factor family. ECF subfamily.</text>
</comment>
<dbReference type="AlphaFoldDB" id="A0A2R3MS71"/>
<dbReference type="InterPro" id="IPR036388">
    <property type="entry name" value="WH-like_DNA-bd_sf"/>
</dbReference>
<dbReference type="EMBL" id="SLXB01000005">
    <property type="protein sequence ID" value="TCO94414.1"/>
    <property type="molecule type" value="Genomic_DNA"/>
</dbReference>
<keyword evidence="4" id="KW-0804">Transcription</keyword>
<gene>
    <name evidence="7" type="ORF">EV202_105113</name>
</gene>
<dbReference type="GO" id="GO:0016987">
    <property type="term" value="F:sigma factor activity"/>
    <property type="evidence" value="ECO:0007669"/>
    <property type="project" value="UniProtKB-KW"/>
</dbReference>
<dbReference type="GO" id="GO:0006352">
    <property type="term" value="P:DNA-templated transcription initiation"/>
    <property type="evidence" value="ECO:0007669"/>
    <property type="project" value="InterPro"/>
</dbReference>
<dbReference type="KEGG" id="bhf:C3V43_08645"/>
<dbReference type="GeneID" id="94548500"/>
<sequence>MLVNDEIHILKQLQTGDEQAFKYLFDTYFVPLCRFMKLYLKDEAEIEEIAMDIFMHVWTNREEFQIKLSFKAYLFQAARNRCLNVLRDSKRTCPIDGLGETLSDNCFIDENIELEELHRLIEEAVCALPDRCREVFRQSRQENLTNKEIAERTQTSVKTVEAQITKALKYIRKYLDGKYSYLF</sequence>
<accession>A0A2R3MS71</accession>
<evidence type="ECO:0000256" key="4">
    <source>
        <dbReference type="ARBA" id="ARBA00023163"/>
    </source>
</evidence>
<dbReference type="Pfam" id="PF04542">
    <property type="entry name" value="Sigma70_r2"/>
    <property type="match status" value="1"/>
</dbReference>
<evidence type="ECO:0000259" key="6">
    <source>
        <dbReference type="Pfam" id="PF08281"/>
    </source>
</evidence>
<organism evidence="7 8">
    <name type="scientific">Prevotella heparinolytica</name>
    <dbReference type="NCBI Taxonomy" id="28113"/>
    <lineage>
        <taxon>Bacteria</taxon>
        <taxon>Pseudomonadati</taxon>
        <taxon>Bacteroidota</taxon>
        <taxon>Bacteroidia</taxon>
        <taxon>Bacteroidales</taxon>
        <taxon>Bacteroidaceae</taxon>
        <taxon>Bacteroides</taxon>
    </lineage>
</organism>
<dbReference type="NCBIfam" id="TIGR02985">
    <property type="entry name" value="Sig70_bacteroi1"/>
    <property type="match status" value="1"/>
</dbReference>
<comment type="caution">
    <text evidence="7">The sequence shown here is derived from an EMBL/GenBank/DDBJ whole genome shotgun (WGS) entry which is preliminary data.</text>
</comment>
<keyword evidence="3" id="KW-0731">Sigma factor</keyword>
<dbReference type="InterPro" id="IPR013325">
    <property type="entry name" value="RNA_pol_sigma_r2"/>
</dbReference>
<dbReference type="Gene3D" id="1.10.1740.10">
    <property type="match status" value="1"/>
</dbReference>
<evidence type="ECO:0000313" key="8">
    <source>
        <dbReference type="Proteomes" id="UP000295600"/>
    </source>
</evidence>
<feature type="domain" description="RNA polymerase sigma factor 70 region 4 type 2" evidence="6">
    <location>
        <begin position="119"/>
        <end position="169"/>
    </location>
</feature>
<evidence type="ECO:0000256" key="3">
    <source>
        <dbReference type="ARBA" id="ARBA00023082"/>
    </source>
</evidence>
<dbReference type="PANTHER" id="PTHR43133:SF46">
    <property type="entry name" value="RNA POLYMERASE SIGMA-70 FACTOR ECF SUBFAMILY"/>
    <property type="match status" value="1"/>
</dbReference>
<dbReference type="InterPro" id="IPR013324">
    <property type="entry name" value="RNA_pol_sigma_r3/r4-like"/>
</dbReference>
<feature type="domain" description="RNA polymerase sigma-70 region 2" evidence="5">
    <location>
        <begin position="25"/>
        <end position="92"/>
    </location>
</feature>
<dbReference type="SUPFAM" id="SSF88659">
    <property type="entry name" value="Sigma3 and sigma4 domains of RNA polymerase sigma factors"/>
    <property type="match status" value="1"/>
</dbReference>
<name>A0A2R3MS71_9BACE</name>
<dbReference type="GO" id="GO:0003677">
    <property type="term" value="F:DNA binding"/>
    <property type="evidence" value="ECO:0007669"/>
    <property type="project" value="InterPro"/>
</dbReference>
<dbReference type="InterPro" id="IPR039425">
    <property type="entry name" value="RNA_pol_sigma-70-like"/>
</dbReference>
<dbReference type="InterPro" id="IPR007627">
    <property type="entry name" value="RNA_pol_sigma70_r2"/>
</dbReference>
<dbReference type="RefSeq" id="WP_106069465.1">
    <property type="nucleotide sequence ID" value="NZ_CP027234.1"/>
</dbReference>
<dbReference type="Gene3D" id="1.10.10.10">
    <property type="entry name" value="Winged helix-like DNA-binding domain superfamily/Winged helix DNA-binding domain"/>
    <property type="match status" value="1"/>
</dbReference>
<evidence type="ECO:0000256" key="2">
    <source>
        <dbReference type="ARBA" id="ARBA00023015"/>
    </source>
</evidence>
<dbReference type="NCBIfam" id="TIGR02937">
    <property type="entry name" value="sigma70-ECF"/>
    <property type="match status" value="1"/>
</dbReference>
<dbReference type="InterPro" id="IPR013249">
    <property type="entry name" value="RNA_pol_sigma70_r4_t2"/>
</dbReference>
<reference evidence="7 8" key="1">
    <citation type="submission" date="2019-03" db="EMBL/GenBank/DDBJ databases">
        <title>Genomic Encyclopedia of Type Strains, Phase IV (KMG-IV): sequencing the most valuable type-strain genomes for metagenomic binning, comparative biology and taxonomic classification.</title>
        <authorList>
            <person name="Goeker M."/>
        </authorList>
    </citation>
    <scope>NUCLEOTIDE SEQUENCE [LARGE SCALE GENOMIC DNA]</scope>
    <source>
        <strain evidence="7 8">DSM 23917</strain>
    </source>
</reference>
<protein>
    <submittedName>
        <fullName evidence="7">RNA polymerase sigma-70 factor (ECF subfamily)</fullName>
    </submittedName>
</protein>
<evidence type="ECO:0000256" key="1">
    <source>
        <dbReference type="ARBA" id="ARBA00010641"/>
    </source>
</evidence>
<keyword evidence="2" id="KW-0805">Transcription regulation</keyword>
<dbReference type="Proteomes" id="UP000295600">
    <property type="component" value="Unassembled WGS sequence"/>
</dbReference>
<dbReference type="Pfam" id="PF08281">
    <property type="entry name" value="Sigma70_r4_2"/>
    <property type="match status" value="1"/>
</dbReference>
<dbReference type="SUPFAM" id="SSF88946">
    <property type="entry name" value="Sigma2 domain of RNA polymerase sigma factors"/>
    <property type="match status" value="1"/>
</dbReference>
<proteinExistence type="inferred from homology"/>
<evidence type="ECO:0000313" key="7">
    <source>
        <dbReference type="EMBL" id="TCO94414.1"/>
    </source>
</evidence>
<dbReference type="PANTHER" id="PTHR43133">
    <property type="entry name" value="RNA POLYMERASE ECF-TYPE SIGMA FACTO"/>
    <property type="match status" value="1"/>
</dbReference>
<dbReference type="InterPro" id="IPR014284">
    <property type="entry name" value="RNA_pol_sigma-70_dom"/>
</dbReference>
<evidence type="ECO:0000259" key="5">
    <source>
        <dbReference type="Pfam" id="PF04542"/>
    </source>
</evidence>